<proteinExistence type="predicted"/>
<organism evidence="2 3">
    <name type="scientific">Granulicella pectinivorans</name>
    <dbReference type="NCBI Taxonomy" id="474950"/>
    <lineage>
        <taxon>Bacteria</taxon>
        <taxon>Pseudomonadati</taxon>
        <taxon>Acidobacteriota</taxon>
        <taxon>Terriglobia</taxon>
        <taxon>Terriglobales</taxon>
        <taxon>Acidobacteriaceae</taxon>
        <taxon>Granulicella</taxon>
    </lineage>
</organism>
<feature type="chain" id="PRO_5011619265" evidence="1">
    <location>
        <begin position="24"/>
        <end position="134"/>
    </location>
</feature>
<gene>
    <name evidence="2" type="ORF">SAMN05421771_2959</name>
</gene>
<protein>
    <submittedName>
        <fullName evidence="2">Uncharacterized protein</fullName>
    </submittedName>
</protein>
<name>A0A1I6MM29_9BACT</name>
<evidence type="ECO:0000313" key="3">
    <source>
        <dbReference type="Proteomes" id="UP000199024"/>
    </source>
</evidence>
<keyword evidence="1" id="KW-0732">Signal</keyword>
<evidence type="ECO:0000256" key="1">
    <source>
        <dbReference type="SAM" id="SignalP"/>
    </source>
</evidence>
<reference evidence="2 3" key="1">
    <citation type="submission" date="2016-10" db="EMBL/GenBank/DDBJ databases">
        <authorList>
            <person name="de Groot N.N."/>
        </authorList>
    </citation>
    <scope>NUCLEOTIDE SEQUENCE [LARGE SCALE GENOMIC DNA]</scope>
    <source>
        <strain evidence="2 3">DSM 21001</strain>
    </source>
</reference>
<dbReference type="EMBL" id="FOZL01000001">
    <property type="protein sequence ID" value="SFS16719.1"/>
    <property type="molecule type" value="Genomic_DNA"/>
</dbReference>
<dbReference type="AlphaFoldDB" id="A0A1I6MM29"/>
<accession>A0A1I6MM29</accession>
<feature type="signal peptide" evidence="1">
    <location>
        <begin position="1"/>
        <end position="23"/>
    </location>
</feature>
<dbReference type="Proteomes" id="UP000199024">
    <property type="component" value="Unassembled WGS sequence"/>
</dbReference>
<dbReference type="RefSeq" id="WP_089840039.1">
    <property type="nucleotide sequence ID" value="NZ_FOZL01000001.1"/>
</dbReference>
<keyword evidence="3" id="KW-1185">Reference proteome</keyword>
<evidence type="ECO:0000313" key="2">
    <source>
        <dbReference type="EMBL" id="SFS16719.1"/>
    </source>
</evidence>
<sequence length="134" mass="14172">MRALKVAGSLAVFVALILSGRSASGQNAPRDAVRVTCSCEDAVGKAYADALRNALTGSKHFRVMAVGELLDQEPISINIVSLPIGDGPNGQPRTVISVVSMRGGAMTHQLIETCNKIEIESSAQAKLLELVNWK</sequence>